<evidence type="ECO:0000313" key="6">
    <source>
        <dbReference type="EMBL" id="MFF0499871.1"/>
    </source>
</evidence>
<name>A0ABW6P9Q8_9NOCA</name>
<feature type="domain" description="Aldehyde dehydrogenase" evidence="5">
    <location>
        <begin position="25"/>
        <end position="493"/>
    </location>
</feature>
<gene>
    <name evidence="6" type="ORF">ACFYU5_25960</name>
</gene>
<sequence length="501" mass="53600">MTAAADGRVVTGEARLLVDGVLVDSAAGAMYPNLDPATEDTLGLVADGAVEDAHTAVTAARRAFEKGGWADDPEFRARCLRQLHRALSENSQLFRRIDTAEAGRPFAATAGSIDAYLPEIDWYAERAEQYPWEQPRGDSESHGARHRRSVHREPIGVTAAITTWNCGFFLNLTKMCAALAAGNTVVLKPAPETPWQATTLGRLIVERTEIPPGVVNIVTGTSPAVARELTTHRDVDLVTFTGSTDVGRKIMAQAAPTLKRLTLELGGKSAAIVMPDADLDFAVALVTRILCTNAGQTCAAATRLLLPKSRYAEGVEAATSALAAIRPGDPWDPATGQGPQISAAQHKRVLDYLEVGRAEGLRLTTGGKRPPHLGRGWFIEPTVFADVPPQSRLFREEIFGPVLVVTPYDDSAGRVDEAIRLANDSEYGLHASVFGTDIERATTVARQLRVGSVSVNGANFFGVDVPFGGYKQSGIGRERGVEGFEEFLETKTIAVPAPPSA</sequence>
<keyword evidence="7" id="KW-1185">Reference proteome</keyword>
<comment type="similarity">
    <text evidence="1 4">Belongs to the aldehyde dehydrogenase family.</text>
</comment>
<dbReference type="Gene3D" id="3.40.309.10">
    <property type="entry name" value="Aldehyde Dehydrogenase, Chain A, domain 2"/>
    <property type="match status" value="1"/>
</dbReference>
<dbReference type="InterPro" id="IPR016162">
    <property type="entry name" value="Ald_DH_N"/>
</dbReference>
<evidence type="ECO:0000259" key="5">
    <source>
        <dbReference type="Pfam" id="PF00171"/>
    </source>
</evidence>
<dbReference type="InterPro" id="IPR029510">
    <property type="entry name" value="Ald_DH_CS_GLU"/>
</dbReference>
<evidence type="ECO:0000256" key="3">
    <source>
        <dbReference type="PROSITE-ProRule" id="PRU10007"/>
    </source>
</evidence>
<dbReference type="InterPro" id="IPR015590">
    <property type="entry name" value="Aldehyde_DH_dom"/>
</dbReference>
<dbReference type="RefSeq" id="WP_387399366.1">
    <property type="nucleotide sequence ID" value="NZ_JBIAMT010000005.1"/>
</dbReference>
<dbReference type="CDD" id="cd07089">
    <property type="entry name" value="ALDH_CddD-AldA-like"/>
    <property type="match status" value="1"/>
</dbReference>
<protein>
    <submittedName>
        <fullName evidence="6">Aldehyde dehydrogenase family protein</fullName>
    </submittedName>
</protein>
<comment type="caution">
    <text evidence="6">The sequence shown here is derived from an EMBL/GenBank/DDBJ whole genome shotgun (WGS) entry which is preliminary data.</text>
</comment>
<proteinExistence type="inferred from homology"/>
<keyword evidence="2 4" id="KW-0560">Oxidoreductase</keyword>
<dbReference type="PROSITE" id="PS00687">
    <property type="entry name" value="ALDEHYDE_DEHYDR_GLU"/>
    <property type="match status" value="1"/>
</dbReference>
<dbReference type="InterPro" id="IPR016161">
    <property type="entry name" value="Ald_DH/histidinol_DH"/>
</dbReference>
<evidence type="ECO:0000313" key="7">
    <source>
        <dbReference type="Proteomes" id="UP001601442"/>
    </source>
</evidence>
<organism evidence="6 7">
    <name type="scientific">Nocardia aobensis</name>
    <dbReference type="NCBI Taxonomy" id="257277"/>
    <lineage>
        <taxon>Bacteria</taxon>
        <taxon>Bacillati</taxon>
        <taxon>Actinomycetota</taxon>
        <taxon>Actinomycetes</taxon>
        <taxon>Mycobacteriales</taxon>
        <taxon>Nocardiaceae</taxon>
        <taxon>Nocardia</taxon>
    </lineage>
</organism>
<dbReference type="EMBL" id="JBIAMT010000005">
    <property type="protein sequence ID" value="MFF0499871.1"/>
    <property type="molecule type" value="Genomic_DNA"/>
</dbReference>
<dbReference type="PANTHER" id="PTHR42804:SF1">
    <property type="entry name" value="ALDEHYDE DEHYDROGENASE-RELATED"/>
    <property type="match status" value="1"/>
</dbReference>
<dbReference type="Gene3D" id="3.40.605.10">
    <property type="entry name" value="Aldehyde Dehydrogenase, Chain A, domain 1"/>
    <property type="match status" value="1"/>
</dbReference>
<evidence type="ECO:0000256" key="4">
    <source>
        <dbReference type="RuleBase" id="RU003345"/>
    </source>
</evidence>
<dbReference type="InterPro" id="IPR016163">
    <property type="entry name" value="Ald_DH_C"/>
</dbReference>
<evidence type="ECO:0000256" key="2">
    <source>
        <dbReference type="ARBA" id="ARBA00023002"/>
    </source>
</evidence>
<feature type="active site" evidence="3">
    <location>
        <position position="264"/>
    </location>
</feature>
<dbReference type="PANTHER" id="PTHR42804">
    <property type="entry name" value="ALDEHYDE DEHYDROGENASE"/>
    <property type="match status" value="1"/>
</dbReference>
<reference evidence="6 7" key="1">
    <citation type="submission" date="2024-10" db="EMBL/GenBank/DDBJ databases">
        <title>The Natural Products Discovery Center: Release of the First 8490 Sequenced Strains for Exploring Actinobacteria Biosynthetic Diversity.</title>
        <authorList>
            <person name="Kalkreuter E."/>
            <person name="Kautsar S.A."/>
            <person name="Yang D."/>
            <person name="Bader C.D."/>
            <person name="Teijaro C.N."/>
            <person name="Fluegel L."/>
            <person name="Davis C.M."/>
            <person name="Simpson J.R."/>
            <person name="Lauterbach L."/>
            <person name="Steele A.D."/>
            <person name="Gui C."/>
            <person name="Meng S."/>
            <person name="Li G."/>
            <person name="Viehrig K."/>
            <person name="Ye F."/>
            <person name="Su P."/>
            <person name="Kiefer A.F."/>
            <person name="Nichols A."/>
            <person name="Cepeda A.J."/>
            <person name="Yan W."/>
            <person name="Fan B."/>
            <person name="Jiang Y."/>
            <person name="Adhikari A."/>
            <person name="Zheng C.-J."/>
            <person name="Schuster L."/>
            <person name="Cowan T.M."/>
            <person name="Smanski M.J."/>
            <person name="Chevrette M.G."/>
            <person name="De Carvalho L.P.S."/>
            <person name="Shen B."/>
        </authorList>
    </citation>
    <scope>NUCLEOTIDE SEQUENCE [LARGE SCALE GENOMIC DNA]</scope>
    <source>
        <strain evidence="6 7">NPDC004119</strain>
    </source>
</reference>
<accession>A0ABW6P9Q8</accession>
<dbReference type="Proteomes" id="UP001601442">
    <property type="component" value="Unassembled WGS sequence"/>
</dbReference>
<dbReference type="SUPFAM" id="SSF53720">
    <property type="entry name" value="ALDH-like"/>
    <property type="match status" value="1"/>
</dbReference>
<dbReference type="Pfam" id="PF00171">
    <property type="entry name" value="Aldedh"/>
    <property type="match status" value="1"/>
</dbReference>
<evidence type="ECO:0000256" key="1">
    <source>
        <dbReference type="ARBA" id="ARBA00009986"/>
    </source>
</evidence>